<reference evidence="1 2" key="1">
    <citation type="submission" date="2020-05" db="EMBL/GenBank/DDBJ databases">
        <title>Aquincola sp. isolate from soil.</title>
        <authorList>
            <person name="Han J."/>
            <person name="Kim D.-U."/>
        </authorList>
    </citation>
    <scope>NUCLEOTIDE SEQUENCE [LARGE SCALE GENOMIC DNA]</scope>
    <source>
        <strain evidence="1 2">S2</strain>
    </source>
</reference>
<organism evidence="1 2">
    <name type="scientific">Pseudaquabacterium terrae</name>
    <dbReference type="NCBI Taxonomy" id="2732868"/>
    <lineage>
        <taxon>Bacteria</taxon>
        <taxon>Pseudomonadati</taxon>
        <taxon>Pseudomonadota</taxon>
        <taxon>Betaproteobacteria</taxon>
        <taxon>Burkholderiales</taxon>
        <taxon>Sphaerotilaceae</taxon>
        <taxon>Pseudaquabacterium</taxon>
    </lineage>
</organism>
<evidence type="ECO:0000313" key="2">
    <source>
        <dbReference type="Proteomes" id="UP000737171"/>
    </source>
</evidence>
<dbReference type="Proteomes" id="UP000737171">
    <property type="component" value="Unassembled WGS sequence"/>
</dbReference>
<accession>A0ABX2ESC8</accession>
<sequence length="157" mass="17680">MRFTYGELVDRAKSEYPDRPVVQKAIAVSAGRRLDVVRMFTKERELPDLTALIINKGSGECGSGFTRHFDPVATRDLVFNFDWSAVTADFDGFVKSTETAVMPRKKIKESLALELMAAYFKKHKAGLPASVREHKDLIVELIMEGFSEEEAFSQACR</sequence>
<dbReference type="RefSeq" id="WP_173132492.1">
    <property type="nucleotide sequence ID" value="NZ_JABRWJ010000011.1"/>
</dbReference>
<protein>
    <submittedName>
        <fullName evidence="1">Uncharacterized protein</fullName>
    </submittedName>
</protein>
<comment type="caution">
    <text evidence="1">The sequence shown here is derived from an EMBL/GenBank/DDBJ whole genome shotgun (WGS) entry which is preliminary data.</text>
</comment>
<keyword evidence="2" id="KW-1185">Reference proteome</keyword>
<proteinExistence type="predicted"/>
<evidence type="ECO:0000313" key="1">
    <source>
        <dbReference type="EMBL" id="NRF71410.1"/>
    </source>
</evidence>
<dbReference type="EMBL" id="JABRWJ010000011">
    <property type="protein sequence ID" value="NRF71410.1"/>
    <property type="molecule type" value="Genomic_DNA"/>
</dbReference>
<name>A0ABX2ESC8_9BURK</name>
<gene>
    <name evidence="1" type="ORF">HLB44_30935</name>
</gene>